<reference evidence="10" key="1">
    <citation type="submission" date="2014-05" db="EMBL/GenBank/DDBJ databases">
        <title>The transcriptome of the halophilic microalga Tetraselmis sp. GSL018 isolated from the Great Salt Lake, Utah.</title>
        <authorList>
            <person name="Jinkerson R.E."/>
            <person name="D'Adamo S."/>
            <person name="Posewitz M.C."/>
        </authorList>
    </citation>
    <scope>NUCLEOTIDE SEQUENCE</scope>
    <source>
        <strain evidence="10">GSL018</strain>
    </source>
</reference>
<dbReference type="GO" id="GO:0043565">
    <property type="term" value="F:sequence-specific DNA binding"/>
    <property type="evidence" value="ECO:0007669"/>
    <property type="project" value="InterPro"/>
</dbReference>
<dbReference type="InterPro" id="IPR044827">
    <property type="entry name" value="GBF-like"/>
</dbReference>
<protein>
    <recommendedName>
        <fullName evidence="9">BZIP domain-containing protein</fullName>
    </recommendedName>
</protein>
<proteinExistence type="inferred from homology"/>
<evidence type="ECO:0000256" key="7">
    <source>
        <dbReference type="SAM" id="Coils"/>
    </source>
</evidence>
<dbReference type="SUPFAM" id="SSF57959">
    <property type="entry name" value="Leucine zipper domain"/>
    <property type="match status" value="1"/>
</dbReference>
<keyword evidence="3" id="KW-0805">Transcription regulation</keyword>
<keyword evidence="6" id="KW-0539">Nucleus</keyword>
<dbReference type="InterPro" id="IPR046347">
    <property type="entry name" value="bZIP_sf"/>
</dbReference>
<organism evidence="10">
    <name type="scientific">Tetraselmis sp. GSL018</name>
    <dbReference type="NCBI Taxonomy" id="582737"/>
    <lineage>
        <taxon>Eukaryota</taxon>
        <taxon>Viridiplantae</taxon>
        <taxon>Chlorophyta</taxon>
        <taxon>core chlorophytes</taxon>
        <taxon>Chlorodendrophyceae</taxon>
        <taxon>Chlorodendrales</taxon>
        <taxon>Chlorodendraceae</taxon>
        <taxon>Tetraselmis</taxon>
    </lineage>
</organism>
<evidence type="ECO:0000256" key="8">
    <source>
        <dbReference type="SAM" id="MobiDB-lite"/>
    </source>
</evidence>
<feature type="compositionally biased region" description="Polar residues" evidence="8">
    <location>
        <begin position="171"/>
        <end position="188"/>
    </location>
</feature>
<keyword evidence="7" id="KW-0175">Coiled coil</keyword>
<feature type="compositionally biased region" description="Basic and acidic residues" evidence="8">
    <location>
        <begin position="231"/>
        <end position="242"/>
    </location>
</feature>
<dbReference type="PROSITE" id="PS50217">
    <property type="entry name" value="BZIP"/>
    <property type="match status" value="1"/>
</dbReference>
<dbReference type="InterPro" id="IPR045314">
    <property type="entry name" value="bZIP_plant_GBF1"/>
</dbReference>
<gene>
    <name evidence="10" type="ORF">TSPGSL018_1361</name>
</gene>
<dbReference type="PANTHER" id="PTHR45967:SF28">
    <property type="entry name" value="BASIC-LEUCINE ZIPPER (BZIP) TRANSCRIPTION FACTOR FAMILY PROTEIN"/>
    <property type="match status" value="1"/>
</dbReference>
<feature type="domain" description="BZIP" evidence="9">
    <location>
        <begin position="298"/>
        <end position="361"/>
    </location>
</feature>
<feature type="region of interest" description="Disordered" evidence="8">
    <location>
        <begin position="540"/>
        <end position="579"/>
    </location>
</feature>
<dbReference type="GO" id="GO:0005634">
    <property type="term" value="C:nucleus"/>
    <property type="evidence" value="ECO:0007669"/>
    <property type="project" value="UniProtKB-SubCell"/>
</dbReference>
<dbReference type="SMART" id="SM00338">
    <property type="entry name" value="BRLZ"/>
    <property type="match status" value="1"/>
</dbReference>
<accession>A0A061RLS1</accession>
<keyword evidence="4" id="KW-0238">DNA-binding</keyword>
<feature type="region of interest" description="Disordered" evidence="8">
    <location>
        <begin position="171"/>
        <end position="300"/>
    </location>
</feature>
<dbReference type="PANTHER" id="PTHR45967">
    <property type="entry name" value="G-BOX-BINDING FACTOR 3-RELATED"/>
    <property type="match status" value="1"/>
</dbReference>
<evidence type="ECO:0000313" key="10">
    <source>
        <dbReference type="EMBL" id="JAC71679.1"/>
    </source>
</evidence>
<evidence type="ECO:0000256" key="6">
    <source>
        <dbReference type="ARBA" id="ARBA00023242"/>
    </source>
</evidence>
<dbReference type="Gene3D" id="1.20.5.170">
    <property type="match status" value="1"/>
</dbReference>
<comment type="similarity">
    <text evidence="2">Belongs to the bZIP family.</text>
</comment>
<sequence length="656" mass="71185">MMTTDIPRGRRNTLRKPRKEVNTVCQSELEGSSAISNGADYLYILAQVGETLQQEEHEEAQLRSSGEDFGLSLQHRKRTASEKDHNGSAIEILHNTARALDHKKLKGWSQEAFPEILLKRDNEAETLDIVQTAKDTAHAFSRNGSKAASIGSRKVKGGNSAAGLWRLAKISSQPTASSKKPSTETQENGSHEYSVWKTNGSVSGERFSGAEPNSGPGTPLCTSDENCDGYSAEHPENRDKHPTGRSKKNPFQGGAFKNDTDIEQAQESTDDEEGMAVQPSPSSSAHQAEGAKASDSANEKRLRRIAANREAARQTIRRKREQFDGMVRKETMLKEENEGLLHQVEEARMEVESLNNIVASLKASMSAFDEGLPALPPPDPKKRRLKGPQHPPAVGGFGFPPEMPHLGQPRPRLLGSIPMASLPSGWPKLLPSPMAMGPPIADAGGPPWPSMPVASAAQHDAPMMMPPPGMPGCAMFPPPGESSSHPCLPGMPFLPPPWMHPGGSFFGPDAARGGPPGGAFSFMPPHELLREWYATSAASSLPPGVRDLRPSRKERDVTPPCTGRVPEMKGRMKGSPCWGAEAEDVRDGLRMPYMPPPEMMREYLAAMAGPNLRPPTPENLPPGELARLQMEFGMRPPFAPGYFPHAPHHSGGRTDR</sequence>
<feature type="compositionally biased region" description="Acidic residues" evidence="8">
    <location>
        <begin position="261"/>
        <end position="274"/>
    </location>
</feature>
<dbReference type="InterPro" id="IPR004827">
    <property type="entry name" value="bZIP"/>
</dbReference>
<evidence type="ECO:0000256" key="5">
    <source>
        <dbReference type="ARBA" id="ARBA00023163"/>
    </source>
</evidence>
<feature type="compositionally biased region" description="Basic residues" evidence="8">
    <location>
        <begin position="9"/>
        <end position="18"/>
    </location>
</feature>
<name>A0A061RLS1_9CHLO</name>
<evidence type="ECO:0000256" key="4">
    <source>
        <dbReference type="ARBA" id="ARBA00023125"/>
    </source>
</evidence>
<evidence type="ECO:0000259" key="9">
    <source>
        <dbReference type="PROSITE" id="PS50217"/>
    </source>
</evidence>
<comment type="subcellular location">
    <subcellularLocation>
        <location evidence="1">Nucleus</location>
    </subcellularLocation>
</comment>
<keyword evidence="5" id="KW-0804">Transcription</keyword>
<evidence type="ECO:0000256" key="3">
    <source>
        <dbReference type="ARBA" id="ARBA00023015"/>
    </source>
</evidence>
<dbReference type="EMBL" id="GBEZ01014387">
    <property type="protein sequence ID" value="JAC71679.1"/>
    <property type="molecule type" value="Transcribed_RNA"/>
</dbReference>
<feature type="coiled-coil region" evidence="7">
    <location>
        <begin position="302"/>
        <end position="364"/>
    </location>
</feature>
<evidence type="ECO:0000256" key="1">
    <source>
        <dbReference type="ARBA" id="ARBA00004123"/>
    </source>
</evidence>
<feature type="region of interest" description="Disordered" evidence="8">
    <location>
        <begin position="1"/>
        <end position="20"/>
    </location>
</feature>
<dbReference type="CDD" id="cd14702">
    <property type="entry name" value="bZIP_plant_GBF1"/>
    <property type="match status" value="1"/>
</dbReference>
<evidence type="ECO:0000256" key="2">
    <source>
        <dbReference type="ARBA" id="ARBA00007163"/>
    </source>
</evidence>
<dbReference type="AlphaFoldDB" id="A0A061RLS1"/>
<feature type="compositionally biased region" description="Basic and acidic residues" evidence="8">
    <location>
        <begin position="546"/>
        <end position="557"/>
    </location>
</feature>
<dbReference type="GO" id="GO:0003700">
    <property type="term" value="F:DNA-binding transcription factor activity"/>
    <property type="evidence" value="ECO:0007669"/>
    <property type="project" value="InterPro"/>
</dbReference>